<feature type="transmembrane region" description="Helical" evidence="6">
    <location>
        <begin position="407"/>
        <end position="429"/>
    </location>
</feature>
<evidence type="ECO:0000256" key="3">
    <source>
        <dbReference type="ARBA" id="ARBA00022989"/>
    </source>
</evidence>
<comment type="caution">
    <text evidence="8">The sequence shown here is derived from an EMBL/GenBank/DDBJ whole genome shotgun (WGS) entry which is preliminary data.</text>
</comment>
<accession>A0A7C8IEX3</accession>
<feature type="region of interest" description="Disordered" evidence="5">
    <location>
        <begin position="1"/>
        <end position="33"/>
    </location>
</feature>
<feature type="domain" description="Major facilitator superfamily (MFS) profile" evidence="7">
    <location>
        <begin position="94"/>
        <end position="531"/>
    </location>
</feature>
<proteinExistence type="predicted"/>
<dbReference type="Proteomes" id="UP000481861">
    <property type="component" value="Unassembled WGS sequence"/>
</dbReference>
<evidence type="ECO:0000256" key="5">
    <source>
        <dbReference type="SAM" id="MobiDB-lite"/>
    </source>
</evidence>
<evidence type="ECO:0000313" key="9">
    <source>
        <dbReference type="Proteomes" id="UP000481861"/>
    </source>
</evidence>
<keyword evidence="9" id="KW-1185">Reference proteome</keyword>
<feature type="transmembrane region" description="Helical" evidence="6">
    <location>
        <begin position="441"/>
        <end position="461"/>
    </location>
</feature>
<dbReference type="PANTHER" id="PTHR23502:SF60">
    <property type="entry name" value="MAJOR FACILITATOR SUPERFAMILY (MFS) PROFILE DOMAIN-CONTAINING PROTEIN-RELATED"/>
    <property type="match status" value="1"/>
</dbReference>
<feature type="transmembrane region" description="Helical" evidence="6">
    <location>
        <begin position="504"/>
        <end position="526"/>
    </location>
</feature>
<dbReference type="InterPro" id="IPR036259">
    <property type="entry name" value="MFS_trans_sf"/>
</dbReference>
<feature type="transmembrane region" description="Helical" evidence="6">
    <location>
        <begin position="186"/>
        <end position="208"/>
    </location>
</feature>
<feature type="transmembrane region" description="Helical" evidence="6">
    <location>
        <begin position="249"/>
        <end position="278"/>
    </location>
</feature>
<feature type="transmembrane region" description="Helical" evidence="6">
    <location>
        <begin position="220"/>
        <end position="243"/>
    </location>
</feature>
<dbReference type="GO" id="GO:0022857">
    <property type="term" value="F:transmembrane transporter activity"/>
    <property type="evidence" value="ECO:0007669"/>
    <property type="project" value="InterPro"/>
</dbReference>
<feature type="transmembrane region" description="Helical" evidence="6">
    <location>
        <begin position="337"/>
        <end position="354"/>
    </location>
</feature>
<dbReference type="Gene3D" id="1.20.1250.20">
    <property type="entry name" value="MFS general substrate transporter like domains"/>
    <property type="match status" value="1"/>
</dbReference>
<dbReference type="AlphaFoldDB" id="A0A7C8IEX3"/>
<gene>
    <name evidence="8" type="ORF">BDV95DRAFT_590224</name>
</gene>
<feature type="transmembrane region" description="Helical" evidence="6">
    <location>
        <begin position="467"/>
        <end position="492"/>
    </location>
</feature>
<evidence type="ECO:0000313" key="8">
    <source>
        <dbReference type="EMBL" id="KAF2877688.1"/>
    </source>
</evidence>
<dbReference type="InterPro" id="IPR020846">
    <property type="entry name" value="MFS_dom"/>
</dbReference>
<feature type="transmembrane region" description="Helical" evidence="6">
    <location>
        <begin position="366"/>
        <end position="387"/>
    </location>
</feature>
<keyword evidence="2 6" id="KW-0812">Transmembrane</keyword>
<feature type="transmembrane region" description="Helical" evidence="6">
    <location>
        <begin position="92"/>
        <end position="109"/>
    </location>
</feature>
<evidence type="ECO:0000259" key="7">
    <source>
        <dbReference type="PROSITE" id="PS50850"/>
    </source>
</evidence>
<evidence type="ECO:0000256" key="1">
    <source>
        <dbReference type="ARBA" id="ARBA00004141"/>
    </source>
</evidence>
<comment type="subcellular location">
    <subcellularLocation>
        <location evidence="1">Membrane</location>
        <topology evidence="1">Multi-pass membrane protein</topology>
    </subcellularLocation>
</comment>
<evidence type="ECO:0000256" key="2">
    <source>
        <dbReference type="ARBA" id="ARBA00022692"/>
    </source>
</evidence>
<dbReference type="InterPro" id="IPR011701">
    <property type="entry name" value="MFS"/>
</dbReference>
<dbReference type="PROSITE" id="PS50850">
    <property type="entry name" value="MFS"/>
    <property type="match status" value="1"/>
</dbReference>
<dbReference type="OrthoDB" id="6770063at2759"/>
<keyword evidence="4 6" id="KW-0472">Membrane</keyword>
<dbReference type="FunFam" id="1.20.1250.20:FF:000011">
    <property type="entry name" value="MFS multidrug transporter, putative"/>
    <property type="match status" value="1"/>
</dbReference>
<feature type="transmembrane region" description="Helical" evidence="6">
    <location>
        <begin position="161"/>
        <end position="180"/>
    </location>
</feature>
<evidence type="ECO:0000256" key="6">
    <source>
        <dbReference type="SAM" id="Phobius"/>
    </source>
</evidence>
<keyword evidence="3 6" id="KW-1133">Transmembrane helix</keyword>
<dbReference type="SUPFAM" id="SSF103473">
    <property type="entry name" value="MFS general substrate transporter"/>
    <property type="match status" value="1"/>
</dbReference>
<reference evidence="8 9" key="1">
    <citation type="submission" date="2020-01" db="EMBL/GenBank/DDBJ databases">
        <authorList>
            <consortium name="DOE Joint Genome Institute"/>
            <person name="Haridas S."/>
            <person name="Albert R."/>
            <person name="Binder M."/>
            <person name="Bloem J."/>
            <person name="Labutti K."/>
            <person name="Salamov A."/>
            <person name="Andreopoulos B."/>
            <person name="Baker S.E."/>
            <person name="Barry K."/>
            <person name="Bills G."/>
            <person name="Bluhm B.H."/>
            <person name="Cannon C."/>
            <person name="Castanera R."/>
            <person name="Culley D.E."/>
            <person name="Daum C."/>
            <person name="Ezra D."/>
            <person name="Gonzalez J.B."/>
            <person name="Henrissat B."/>
            <person name="Kuo A."/>
            <person name="Liang C."/>
            <person name="Lipzen A."/>
            <person name="Lutzoni F."/>
            <person name="Magnuson J."/>
            <person name="Mondo S."/>
            <person name="Nolan M."/>
            <person name="Ohm R."/>
            <person name="Pangilinan J."/>
            <person name="Park H.-J.H."/>
            <person name="Ramirez L."/>
            <person name="Alfaro M."/>
            <person name="Sun H."/>
            <person name="Tritt A."/>
            <person name="Yoshinaga Y."/>
            <person name="Zwiers L.-H.L."/>
            <person name="Turgeon B.G."/>
            <person name="Goodwin S.B."/>
            <person name="Spatafora J.W."/>
            <person name="Crous P.W."/>
            <person name="Grigoriev I.V."/>
        </authorList>
    </citation>
    <scope>NUCLEOTIDE SEQUENCE [LARGE SCALE GENOMIC DNA]</scope>
    <source>
        <strain evidence="8 9">CBS 611.86</strain>
    </source>
</reference>
<name>A0A7C8IEX3_9PLEO</name>
<dbReference type="GO" id="GO:0016020">
    <property type="term" value="C:membrane"/>
    <property type="evidence" value="ECO:0007669"/>
    <property type="project" value="UniProtKB-SubCell"/>
</dbReference>
<dbReference type="PANTHER" id="PTHR23502">
    <property type="entry name" value="MAJOR FACILITATOR SUPERFAMILY"/>
    <property type="match status" value="1"/>
</dbReference>
<organism evidence="8 9">
    <name type="scientific">Massariosphaeria phaeospora</name>
    <dbReference type="NCBI Taxonomy" id="100035"/>
    <lineage>
        <taxon>Eukaryota</taxon>
        <taxon>Fungi</taxon>
        <taxon>Dikarya</taxon>
        <taxon>Ascomycota</taxon>
        <taxon>Pezizomycotina</taxon>
        <taxon>Dothideomycetes</taxon>
        <taxon>Pleosporomycetidae</taxon>
        <taxon>Pleosporales</taxon>
        <taxon>Pleosporales incertae sedis</taxon>
        <taxon>Massariosphaeria</taxon>
    </lineage>
</organism>
<sequence length="551" mass="61687">MPRLQKKRPTSYEEPEDVSLPRFSFESSEERPLVSTDRLFARLSEGDTHYDAGKHMFSSDRDEEDDSGEIVVTWNGPHDPLNPLNWSWKRKWIATILVSLFTFISPFSSTMVTPALPDISDDFDIPEGFMQQLVMSIFLLGYAQGPFVLAPLSEIYGRVTVLQYANLIYLVFNTACGFAQTKNQMLIFRFLSGIGGSAPQALCNGVLADTWSKEERGKGQAIYGMLTFIGPCVAPVCGAYISTNTTWRWIFFSTSIFDVLVQLTALFFLSETFAPAILERKAKKIRKNLQAKGSVKLVRTEYENGDRFSKILRKRLILPFIMMFTHPAVQAPSVYRAYLYGVMYLVLSTFPLVFEGAYDQDTSTASLNYLSLCLGFMIGLQISHPLMDKLYARLKTHYGIQEGRPEFRVPPMLLAGILCPIGLFIYGWTAHYRVHWIAPNIGCMIFAIGLIIAFQCSQAYIVDAYSAQYAASAAAVGAFLRTMCGFSFPLFAPAMYERLGLGGGNSLLAGLTVVVGVLGTLGLWVWGESIRGWSWRGLERRDDTKGREGRV</sequence>
<dbReference type="EMBL" id="JAADJZ010000002">
    <property type="protein sequence ID" value="KAF2877688.1"/>
    <property type="molecule type" value="Genomic_DNA"/>
</dbReference>
<dbReference type="Pfam" id="PF07690">
    <property type="entry name" value="MFS_1"/>
    <property type="match status" value="1"/>
</dbReference>
<evidence type="ECO:0000256" key="4">
    <source>
        <dbReference type="ARBA" id="ARBA00023136"/>
    </source>
</evidence>
<protein>
    <submittedName>
        <fullName evidence="8">MFS multidrug transporter-like protein</fullName>
    </submittedName>
</protein>
<feature type="transmembrane region" description="Helical" evidence="6">
    <location>
        <begin position="129"/>
        <end position="149"/>
    </location>
</feature>